<dbReference type="Proteomes" id="UP000886355">
    <property type="component" value="Unassembled WGS sequence"/>
</dbReference>
<dbReference type="InterPro" id="IPR000462">
    <property type="entry name" value="CDP-OH_P_trans"/>
</dbReference>
<feature type="non-terminal residue" evidence="4">
    <location>
        <position position="97"/>
    </location>
</feature>
<dbReference type="GO" id="GO:0016780">
    <property type="term" value="F:phosphotransferase activity, for other substituted phosphate groups"/>
    <property type="evidence" value="ECO:0007669"/>
    <property type="project" value="InterPro"/>
</dbReference>
<keyword evidence="3" id="KW-0472">Membrane</keyword>
<organism evidence="4">
    <name type="scientific">Thermodesulforhabdus norvegica</name>
    <dbReference type="NCBI Taxonomy" id="39841"/>
    <lineage>
        <taxon>Bacteria</taxon>
        <taxon>Pseudomonadati</taxon>
        <taxon>Thermodesulfobacteriota</taxon>
        <taxon>Syntrophobacteria</taxon>
        <taxon>Syntrophobacterales</taxon>
        <taxon>Thermodesulforhabdaceae</taxon>
        <taxon>Thermodesulforhabdus</taxon>
    </lineage>
</organism>
<name>A0A7C1AU67_9BACT</name>
<reference evidence="4" key="1">
    <citation type="journal article" date="2020" name="mSystems">
        <title>Genome- and Community-Level Interaction Insights into Carbon Utilization and Element Cycling Functions of Hydrothermarchaeota in Hydrothermal Sediment.</title>
        <authorList>
            <person name="Zhou Z."/>
            <person name="Liu Y."/>
            <person name="Xu W."/>
            <person name="Pan J."/>
            <person name="Luo Z.H."/>
            <person name="Li M."/>
        </authorList>
    </citation>
    <scope>NUCLEOTIDE SEQUENCE [LARGE SCALE GENOMIC DNA]</scope>
    <source>
        <strain evidence="4">HyVt-19</strain>
    </source>
</reference>
<keyword evidence="1 2" id="KW-0808">Transferase</keyword>
<sequence>MFKGTALEVWYYECLRKFLVPVLVKWGLEPNHLSILGLFASVLAGMCFVFSPFWGGMFTLLSGLFDTLDGSLARFMGKSRKAGAFLDSVIDRYTELI</sequence>
<gene>
    <name evidence="4" type="ORF">ENG14_02415</name>
</gene>
<keyword evidence="3" id="KW-0812">Transmembrane</keyword>
<dbReference type="PROSITE" id="PS00379">
    <property type="entry name" value="CDP_ALCOHOL_P_TRANSF"/>
    <property type="match status" value="1"/>
</dbReference>
<dbReference type="Pfam" id="PF01066">
    <property type="entry name" value="CDP-OH_P_transf"/>
    <property type="match status" value="1"/>
</dbReference>
<evidence type="ECO:0000256" key="2">
    <source>
        <dbReference type="RuleBase" id="RU003750"/>
    </source>
</evidence>
<dbReference type="InterPro" id="IPR043130">
    <property type="entry name" value="CDP-OH_PTrfase_TM_dom"/>
</dbReference>
<comment type="similarity">
    <text evidence="2">Belongs to the CDP-alcohol phosphatidyltransferase class-I family.</text>
</comment>
<protein>
    <submittedName>
        <fullName evidence="4">CDP-alcohol phosphatidyltransferase family protein</fullName>
    </submittedName>
</protein>
<comment type="caution">
    <text evidence="4">The sequence shown here is derived from an EMBL/GenBank/DDBJ whole genome shotgun (WGS) entry which is preliminary data.</text>
</comment>
<feature type="transmembrane region" description="Helical" evidence="3">
    <location>
        <begin position="33"/>
        <end position="54"/>
    </location>
</feature>
<evidence type="ECO:0000313" key="4">
    <source>
        <dbReference type="EMBL" id="HDL89739.1"/>
    </source>
</evidence>
<dbReference type="Gene3D" id="1.20.120.1760">
    <property type="match status" value="1"/>
</dbReference>
<dbReference type="EMBL" id="DQZW01000114">
    <property type="protein sequence ID" value="HDL89739.1"/>
    <property type="molecule type" value="Genomic_DNA"/>
</dbReference>
<dbReference type="AlphaFoldDB" id="A0A7C1AU67"/>
<accession>A0A7C1AU67</accession>
<dbReference type="InterPro" id="IPR048254">
    <property type="entry name" value="CDP_ALCOHOL_P_TRANSF_CS"/>
</dbReference>
<dbReference type="GO" id="GO:0008654">
    <property type="term" value="P:phospholipid biosynthetic process"/>
    <property type="evidence" value="ECO:0007669"/>
    <property type="project" value="InterPro"/>
</dbReference>
<keyword evidence="3" id="KW-1133">Transmembrane helix</keyword>
<proteinExistence type="inferred from homology"/>
<evidence type="ECO:0000256" key="3">
    <source>
        <dbReference type="SAM" id="Phobius"/>
    </source>
</evidence>
<evidence type="ECO:0000256" key="1">
    <source>
        <dbReference type="ARBA" id="ARBA00022679"/>
    </source>
</evidence>
<dbReference type="GO" id="GO:0016020">
    <property type="term" value="C:membrane"/>
    <property type="evidence" value="ECO:0007669"/>
    <property type="project" value="InterPro"/>
</dbReference>